<dbReference type="AlphaFoldDB" id="A0A7W8D6B9"/>
<dbReference type="Pfam" id="PF00487">
    <property type="entry name" value="FA_desaturase"/>
    <property type="match status" value="1"/>
</dbReference>
<accession>A0A7W8D6B9</accession>
<feature type="transmembrane region" description="Helical" evidence="1">
    <location>
        <begin position="174"/>
        <end position="195"/>
    </location>
</feature>
<protein>
    <submittedName>
        <fullName evidence="3">Fatty acid desaturase</fullName>
    </submittedName>
</protein>
<keyword evidence="1" id="KW-0472">Membrane</keyword>
<dbReference type="Proteomes" id="UP000521199">
    <property type="component" value="Unassembled WGS sequence"/>
</dbReference>
<gene>
    <name evidence="3" type="ORF">HNQ52_001129</name>
</gene>
<evidence type="ECO:0000313" key="3">
    <source>
        <dbReference type="EMBL" id="MBB5207600.1"/>
    </source>
</evidence>
<evidence type="ECO:0000256" key="1">
    <source>
        <dbReference type="SAM" id="Phobius"/>
    </source>
</evidence>
<dbReference type="RefSeq" id="WP_183960144.1">
    <property type="nucleotide sequence ID" value="NZ_JACHHP010000002.1"/>
</dbReference>
<keyword evidence="1" id="KW-0812">Transmembrane</keyword>
<evidence type="ECO:0000259" key="2">
    <source>
        <dbReference type="Pfam" id="PF00487"/>
    </source>
</evidence>
<comment type="caution">
    <text evidence="3">The sequence shown here is derived from an EMBL/GenBank/DDBJ whole genome shotgun (WGS) entry which is preliminary data.</text>
</comment>
<dbReference type="EMBL" id="JACHHP010000002">
    <property type="protein sequence ID" value="MBB5207600.1"/>
    <property type="molecule type" value="Genomic_DNA"/>
</dbReference>
<keyword evidence="1" id="KW-1133">Transmembrane helix</keyword>
<proteinExistence type="predicted"/>
<keyword evidence="4" id="KW-1185">Reference proteome</keyword>
<dbReference type="GO" id="GO:0006629">
    <property type="term" value="P:lipid metabolic process"/>
    <property type="evidence" value="ECO:0007669"/>
    <property type="project" value="InterPro"/>
</dbReference>
<feature type="transmembrane region" description="Helical" evidence="1">
    <location>
        <begin position="45"/>
        <end position="65"/>
    </location>
</feature>
<name>A0A7W8D6B9_9GAMM</name>
<organism evidence="3 4">
    <name type="scientific">Chiayiivirga flava</name>
    <dbReference type="NCBI Taxonomy" id="659595"/>
    <lineage>
        <taxon>Bacteria</taxon>
        <taxon>Pseudomonadati</taxon>
        <taxon>Pseudomonadota</taxon>
        <taxon>Gammaproteobacteria</taxon>
        <taxon>Lysobacterales</taxon>
        <taxon>Lysobacteraceae</taxon>
        <taxon>Chiayiivirga</taxon>
    </lineage>
</organism>
<reference evidence="3 4" key="1">
    <citation type="submission" date="2020-08" db="EMBL/GenBank/DDBJ databases">
        <title>Genomic Encyclopedia of Type Strains, Phase IV (KMG-IV): sequencing the most valuable type-strain genomes for metagenomic binning, comparative biology and taxonomic classification.</title>
        <authorList>
            <person name="Goeker M."/>
        </authorList>
    </citation>
    <scope>NUCLEOTIDE SEQUENCE [LARGE SCALE GENOMIC DNA]</scope>
    <source>
        <strain evidence="3 4">DSM 24163</strain>
    </source>
</reference>
<sequence>MDRRPDIAWRDLVPMRTRDTARELVLPLPWLCAALLAAFNDWTLAAVAATFVLFMTGLRVTHGAFHRALGLRGRGNDAVMFVLSVLLGGAMHAIECTHRHHHRACLREDDIEGRIAHLGFWRAFLHSPLYPLHIHRFALRHGSRRQRRWVRAELAAVGAAQLLVWGVFDSAALQTIALALVFANLSAAMVGIWAVHRACDAAPFDARSSRSRLLDACVAGMFHHLEHHLYPAVPTRRLAELARRFDAARRVPVRTVLGAMV</sequence>
<dbReference type="InterPro" id="IPR005804">
    <property type="entry name" value="FA_desaturase_dom"/>
</dbReference>
<feature type="transmembrane region" description="Helical" evidence="1">
    <location>
        <begin position="149"/>
        <end position="168"/>
    </location>
</feature>
<feature type="domain" description="Fatty acid desaturase" evidence="2">
    <location>
        <begin position="42"/>
        <end position="246"/>
    </location>
</feature>
<evidence type="ECO:0000313" key="4">
    <source>
        <dbReference type="Proteomes" id="UP000521199"/>
    </source>
</evidence>